<organism evidence="1 2">
    <name type="scientific">Seonamhaeicola marinus</name>
    <dbReference type="NCBI Taxonomy" id="1912246"/>
    <lineage>
        <taxon>Bacteria</taxon>
        <taxon>Pseudomonadati</taxon>
        <taxon>Bacteroidota</taxon>
        <taxon>Flavobacteriia</taxon>
        <taxon>Flavobacteriales</taxon>
        <taxon>Flavobacteriaceae</taxon>
    </lineage>
</organism>
<dbReference type="RefSeq" id="WP_148546025.1">
    <property type="nucleotide sequence ID" value="NZ_VSDQ01000852.1"/>
</dbReference>
<dbReference type="Proteomes" id="UP000323930">
    <property type="component" value="Unassembled WGS sequence"/>
</dbReference>
<comment type="caution">
    <text evidence="1">The sequence shown here is derived from an EMBL/GenBank/DDBJ whole genome shotgun (WGS) entry which is preliminary data.</text>
</comment>
<dbReference type="OrthoDB" id="1443546at2"/>
<keyword evidence="2" id="KW-1185">Reference proteome</keyword>
<reference evidence="1 2" key="1">
    <citation type="submission" date="2019-08" db="EMBL/GenBank/DDBJ databases">
        <title>Seonamhaeicola sediminis sp. nov., isolated from marine sediment.</title>
        <authorList>
            <person name="Cao W.R."/>
        </authorList>
    </citation>
    <scope>NUCLEOTIDE SEQUENCE [LARGE SCALE GENOMIC DNA]</scope>
    <source>
        <strain evidence="1 2">B011</strain>
    </source>
</reference>
<protein>
    <recommendedName>
        <fullName evidence="3">STAS/SEC14 domain-containing protein</fullName>
    </recommendedName>
</protein>
<evidence type="ECO:0000313" key="1">
    <source>
        <dbReference type="EMBL" id="TYA66022.1"/>
    </source>
</evidence>
<evidence type="ECO:0000313" key="2">
    <source>
        <dbReference type="Proteomes" id="UP000323930"/>
    </source>
</evidence>
<name>A0A5D0H8U2_9FLAO</name>
<evidence type="ECO:0008006" key="3">
    <source>
        <dbReference type="Google" id="ProtNLM"/>
    </source>
</evidence>
<proteinExistence type="predicted"/>
<dbReference type="AlphaFoldDB" id="A0A5D0H8U2"/>
<accession>A0A5D0H8U2</accession>
<dbReference type="EMBL" id="VSDQ01000852">
    <property type="protein sequence ID" value="TYA66022.1"/>
    <property type="molecule type" value="Genomic_DNA"/>
</dbReference>
<gene>
    <name evidence="1" type="ORF">FUA24_24385</name>
</gene>
<sequence>MKSYKLTFGSIIKLENNLAEVIVDEGIEMDENSVQEFHDFLLQNLTVPFSLLINRKNSYSYTFKAQRLIGKLEEIKAIAVVIATSGALMSTETLINLNKDSDWNIYVFQKRDKALEWLAQQQICV</sequence>